<evidence type="ECO:0000256" key="3">
    <source>
        <dbReference type="ARBA" id="ARBA00022840"/>
    </source>
</evidence>
<keyword evidence="1" id="KW-0677">Repeat</keyword>
<dbReference type="HOGENOM" id="CLU_000604_36_0_11"/>
<evidence type="ECO:0000313" key="6">
    <source>
        <dbReference type="EMBL" id="AGF72391.1"/>
    </source>
</evidence>
<dbReference type="FunFam" id="3.40.50.300:FF:000011">
    <property type="entry name" value="Putative ABC transporter ATP-binding component"/>
    <property type="match status" value="1"/>
</dbReference>
<dbReference type="KEGG" id="chn:A605_06945"/>
<dbReference type="Proteomes" id="UP000011723">
    <property type="component" value="Chromosome"/>
</dbReference>
<dbReference type="SUPFAM" id="SSF52540">
    <property type="entry name" value="P-loop containing nucleoside triphosphate hydrolases"/>
    <property type="match status" value="2"/>
</dbReference>
<keyword evidence="3" id="KW-0067">ATP-binding</keyword>
<organism evidence="6 7">
    <name type="scientific">Corynebacterium halotolerans YIM 70093 = DSM 44683</name>
    <dbReference type="NCBI Taxonomy" id="1121362"/>
    <lineage>
        <taxon>Bacteria</taxon>
        <taxon>Bacillati</taxon>
        <taxon>Actinomycetota</taxon>
        <taxon>Actinomycetes</taxon>
        <taxon>Mycobacteriales</taxon>
        <taxon>Corynebacteriaceae</taxon>
        <taxon>Corynebacterium</taxon>
    </lineage>
</organism>
<dbReference type="GO" id="GO:0005524">
    <property type="term" value="F:ATP binding"/>
    <property type="evidence" value="ECO:0007669"/>
    <property type="project" value="UniProtKB-KW"/>
</dbReference>
<name>M1P6W5_9CORY</name>
<evidence type="ECO:0000259" key="5">
    <source>
        <dbReference type="PROSITE" id="PS50893"/>
    </source>
</evidence>
<dbReference type="InterPro" id="IPR050611">
    <property type="entry name" value="ABCF"/>
</dbReference>
<dbReference type="RefSeq" id="WP_015400810.1">
    <property type="nucleotide sequence ID" value="NC_020302.1"/>
</dbReference>
<keyword evidence="7" id="KW-1185">Reference proteome</keyword>
<protein>
    <submittedName>
        <fullName evidence="6">ABC transporter permease</fullName>
    </submittedName>
</protein>
<dbReference type="eggNOG" id="COG0488">
    <property type="taxonomic scope" value="Bacteria"/>
</dbReference>
<reference evidence="6 7" key="1">
    <citation type="journal article" date="2012" name="Stand. Genomic Sci.">
        <title>Genome sequence of the halotolerant bacterium Corynebacterium halotolerans type strain YIM 70093(T) (= DSM 44683(T)).</title>
        <authorList>
            <person name="Ruckert C."/>
            <person name="Albersmeier A."/>
            <person name="Al-Dilaimi A."/>
            <person name="Niehaus K."/>
            <person name="Szczepanowski R."/>
            <person name="Kalinowski J."/>
        </authorList>
    </citation>
    <scope>NUCLEOTIDE SEQUENCE [LARGE SCALE GENOMIC DNA]</scope>
    <source>
        <strain evidence="6">YIM 70093</strain>
    </source>
</reference>
<dbReference type="Pfam" id="PF00005">
    <property type="entry name" value="ABC_tran"/>
    <property type="match status" value="2"/>
</dbReference>
<gene>
    <name evidence="6" type="ORF">A605_06945</name>
</gene>
<dbReference type="AlphaFoldDB" id="M1P6W5"/>
<feature type="domain" description="ABC transporter" evidence="5">
    <location>
        <begin position="335"/>
        <end position="530"/>
    </location>
</feature>
<dbReference type="Gene3D" id="3.40.50.300">
    <property type="entry name" value="P-loop containing nucleotide triphosphate hydrolases"/>
    <property type="match status" value="2"/>
</dbReference>
<dbReference type="PANTHER" id="PTHR19211">
    <property type="entry name" value="ATP-BINDING TRANSPORT PROTEIN-RELATED"/>
    <property type="match status" value="1"/>
</dbReference>
<dbReference type="EMBL" id="CP003697">
    <property type="protein sequence ID" value="AGF72391.1"/>
    <property type="molecule type" value="Genomic_DNA"/>
</dbReference>
<feature type="coiled-coil region" evidence="4">
    <location>
        <begin position="252"/>
        <end position="279"/>
    </location>
</feature>
<keyword evidence="2" id="KW-0547">Nucleotide-binding</keyword>
<dbReference type="SMART" id="SM00382">
    <property type="entry name" value="AAA"/>
    <property type="match status" value="2"/>
</dbReference>
<evidence type="ECO:0000256" key="1">
    <source>
        <dbReference type="ARBA" id="ARBA00022737"/>
    </source>
</evidence>
<dbReference type="GO" id="GO:0016887">
    <property type="term" value="F:ATP hydrolysis activity"/>
    <property type="evidence" value="ECO:0007669"/>
    <property type="project" value="InterPro"/>
</dbReference>
<dbReference type="InterPro" id="IPR027417">
    <property type="entry name" value="P-loop_NTPase"/>
</dbReference>
<dbReference type="STRING" id="1121362.A605_06945"/>
<dbReference type="InterPro" id="IPR003439">
    <property type="entry name" value="ABC_transporter-like_ATP-bd"/>
</dbReference>
<evidence type="ECO:0000256" key="4">
    <source>
        <dbReference type="SAM" id="Coils"/>
    </source>
</evidence>
<dbReference type="OrthoDB" id="3239744at2"/>
<accession>M1P6W5</accession>
<proteinExistence type="predicted"/>
<evidence type="ECO:0000313" key="7">
    <source>
        <dbReference type="Proteomes" id="UP000011723"/>
    </source>
</evidence>
<dbReference type="CDD" id="cd03221">
    <property type="entry name" value="ABCF_EF-3"/>
    <property type="match status" value="1"/>
</dbReference>
<feature type="domain" description="ABC transporter" evidence="5">
    <location>
        <begin position="6"/>
        <end position="253"/>
    </location>
</feature>
<sequence>MPNAHLSARELTVARGGRTLIDRLSFTANPGSRIAVVGENGRGKTTLLHTLAGRLEPTGGRLSIQGTLAIAEQQMTATGRTVGDAVTHTIRPALNALAALEAATTALTDGQPGAEETFAGALDAAEKLDAWDAERRVRTALAALDAEQDFDVDLGALSVGQRYRVRLACLLGAGDDILLLDEPTNHLDRSGLDFLTRSVRERRGAVILVSHDRALLADVADTVIDLDPTPDGLPRVHGDGYAGYRRGREALRVRWEQDFAEEQARREELRRQLDDAQARLRTGWRPSKGTGRHTRQSHAPGLVQAVRRRRSELEGAAVTVPEPPLQLALPALPVRRGATLLTAEGVTVDGRLDTPVSLTVKGGSRHVVTGRNGAGKTTLLRVLAGDLSPDGGRVQRSAGVRVGSLEQESVLPAEMTAREAYRCHVDALVARGEISDNQFADLDSLGLLRREEADRRVRELSMGQRRRLDLALLFGSLPQVLLLDEPSNHLSIRLVDELTQALEATRAAVVLVTHDRQLLRDTAGWECIGL</sequence>
<dbReference type="PATRIC" id="fig|1121362.3.peg.1403"/>
<dbReference type="PANTHER" id="PTHR19211:SF14">
    <property type="entry name" value="ATP-BINDING CASSETTE SUB-FAMILY F MEMBER 1"/>
    <property type="match status" value="1"/>
</dbReference>
<dbReference type="InterPro" id="IPR003593">
    <property type="entry name" value="AAA+_ATPase"/>
</dbReference>
<dbReference type="PROSITE" id="PS50893">
    <property type="entry name" value="ABC_TRANSPORTER_2"/>
    <property type="match status" value="2"/>
</dbReference>
<evidence type="ECO:0000256" key="2">
    <source>
        <dbReference type="ARBA" id="ARBA00022741"/>
    </source>
</evidence>
<keyword evidence="4" id="KW-0175">Coiled coil</keyword>